<sequence>MEKPSRKRHR</sequence>
<gene>
    <name evidence="1" type="ORF">NQ318_000289</name>
</gene>
<dbReference type="Proteomes" id="UP001162162">
    <property type="component" value="Unassembled WGS sequence"/>
</dbReference>
<proteinExistence type="predicted"/>
<organism evidence="1 2">
    <name type="scientific">Aromia moschata</name>
    <dbReference type="NCBI Taxonomy" id="1265417"/>
    <lineage>
        <taxon>Eukaryota</taxon>
        <taxon>Metazoa</taxon>
        <taxon>Ecdysozoa</taxon>
        <taxon>Arthropoda</taxon>
        <taxon>Hexapoda</taxon>
        <taxon>Insecta</taxon>
        <taxon>Pterygota</taxon>
        <taxon>Neoptera</taxon>
        <taxon>Endopterygota</taxon>
        <taxon>Coleoptera</taxon>
        <taxon>Polyphaga</taxon>
        <taxon>Cucujiformia</taxon>
        <taxon>Chrysomeloidea</taxon>
        <taxon>Cerambycidae</taxon>
        <taxon>Cerambycinae</taxon>
        <taxon>Callichromatini</taxon>
        <taxon>Aromia</taxon>
    </lineage>
</organism>
<reference evidence="1" key="1">
    <citation type="journal article" date="2023" name="Insect Mol. Biol.">
        <title>Genome sequencing provides insights into the evolution of gene families encoding plant cell wall-degrading enzymes in longhorned beetles.</title>
        <authorList>
            <person name="Shin N.R."/>
            <person name="Okamura Y."/>
            <person name="Kirsch R."/>
            <person name="Pauchet Y."/>
        </authorList>
    </citation>
    <scope>NUCLEOTIDE SEQUENCE</scope>
    <source>
        <strain evidence="1">AMC_N1</strain>
    </source>
</reference>
<dbReference type="EMBL" id="JAPWTK010000039">
    <property type="protein sequence ID" value="KAJ8955262.1"/>
    <property type="molecule type" value="Genomic_DNA"/>
</dbReference>
<evidence type="ECO:0000313" key="2">
    <source>
        <dbReference type="Proteomes" id="UP001162162"/>
    </source>
</evidence>
<protein>
    <submittedName>
        <fullName evidence="1">Uncharacterized protein</fullName>
    </submittedName>
</protein>
<accession>A0AAV8YTC7</accession>
<evidence type="ECO:0000313" key="1">
    <source>
        <dbReference type="EMBL" id="KAJ8955262.1"/>
    </source>
</evidence>
<name>A0AAV8YTC7_9CUCU</name>
<keyword evidence="2" id="KW-1185">Reference proteome</keyword>
<comment type="caution">
    <text evidence="1">The sequence shown here is derived from an EMBL/GenBank/DDBJ whole genome shotgun (WGS) entry which is preliminary data.</text>
</comment>